<dbReference type="EMBL" id="JAVTLL010000014">
    <property type="protein sequence ID" value="MDT7843349.1"/>
    <property type="molecule type" value="Genomic_DNA"/>
</dbReference>
<reference evidence="3" key="1">
    <citation type="submission" date="2023-07" db="EMBL/GenBank/DDBJ databases">
        <title>Draft genome sequence of the endophytic actinobacterium Streptomyces justiciae WPN32, a potential antibiotic producer.</title>
        <authorList>
            <person name="Yasawong M."/>
            <person name="Pana W."/>
            <person name="Ganta P."/>
            <person name="Santapan N."/>
            <person name="Songngamsuk T."/>
            <person name="Phatcharaharikarn M."/>
            <person name="Kerdtoob S."/>
            <person name="Nantapong N."/>
        </authorList>
    </citation>
    <scope>NUCLEOTIDE SEQUENCE [LARGE SCALE GENOMIC DNA]</scope>
    <source>
        <strain evidence="3">WPN32</strain>
    </source>
</reference>
<dbReference type="InterPro" id="IPR029063">
    <property type="entry name" value="SAM-dependent_MTases_sf"/>
</dbReference>
<feature type="domain" description="Methyltransferase" evidence="1">
    <location>
        <begin position="43"/>
        <end position="139"/>
    </location>
</feature>
<keyword evidence="2" id="KW-0489">Methyltransferase</keyword>
<protein>
    <submittedName>
        <fullName evidence="2">Methyltransferase domain-containing protein</fullName>
    </submittedName>
</protein>
<keyword evidence="3" id="KW-1185">Reference proteome</keyword>
<dbReference type="Pfam" id="PF13649">
    <property type="entry name" value="Methyltransf_25"/>
    <property type="match status" value="1"/>
</dbReference>
<dbReference type="Gene3D" id="3.40.50.150">
    <property type="entry name" value="Vaccinia Virus protein VP39"/>
    <property type="match status" value="1"/>
</dbReference>
<dbReference type="SUPFAM" id="SSF53335">
    <property type="entry name" value="S-adenosyl-L-methionine-dependent methyltransferases"/>
    <property type="match status" value="1"/>
</dbReference>
<dbReference type="Proteomes" id="UP001257948">
    <property type="component" value="Unassembled WGS sequence"/>
</dbReference>
<name>A0ABU3LX63_9ACTN</name>
<proteinExistence type="predicted"/>
<comment type="caution">
    <text evidence="2">The sequence shown here is derived from an EMBL/GenBank/DDBJ whole genome shotgun (WGS) entry which is preliminary data.</text>
</comment>
<dbReference type="GO" id="GO:0032259">
    <property type="term" value="P:methylation"/>
    <property type="evidence" value="ECO:0007669"/>
    <property type="project" value="UniProtKB-KW"/>
</dbReference>
<keyword evidence="2" id="KW-0808">Transferase</keyword>
<dbReference type="CDD" id="cd02440">
    <property type="entry name" value="AdoMet_MTases"/>
    <property type="match status" value="1"/>
</dbReference>
<evidence type="ECO:0000313" key="3">
    <source>
        <dbReference type="Proteomes" id="UP001257948"/>
    </source>
</evidence>
<evidence type="ECO:0000313" key="2">
    <source>
        <dbReference type="EMBL" id="MDT7843349.1"/>
    </source>
</evidence>
<accession>A0ABU3LX63</accession>
<dbReference type="GO" id="GO:0008168">
    <property type="term" value="F:methyltransferase activity"/>
    <property type="evidence" value="ECO:0007669"/>
    <property type="project" value="UniProtKB-KW"/>
</dbReference>
<gene>
    <name evidence="2" type="ORF">RQC66_21740</name>
</gene>
<sequence length="205" mass="21715">MAAVSITTEFLKRPLMTGAVTASSRRLARAMTQHIGLGEARLVVELGPGTGVFTDAVLRQLAPDARLVAIELNPDLAERLAASRDDKRLTVVHGAAAELADVAAGPVDAVVSGLPWTVMPTADRNRTLDAVAAALAPSGRFTTFAYLHAAWTPPGRHLAAGLRERFGTVDRSPVVWPNLPPAFVHRARAPKNLRLHRHAGSGPPA</sequence>
<dbReference type="RefSeq" id="WP_314202906.1">
    <property type="nucleotide sequence ID" value="NZ_JAVTLL010000014.1"/>
</dbReference>
<evidence type="ECO:0000259" key="1">
    <source>
        <dbReference type="Pfam" id="PF13649"/>
    </source>
</evidence>
<dbReference type="InterPro" id="IPR041698">
    <property type="entry name" value="Methyltransf_25"/>
</dbReference>
<organism evidence="2 3">
    <name type="scientific">Streptomyces justiciae</name>
    <dbReference type="NCBI Taxonomy" id="2780140"/>
    <lineage>
        <taxon>Bacteria</taxon>
        <taxon>Bacillati</taxon>
        <taxon>Actinomycetota</taxon>
        <taxon>Actinomycetes</taxon>
        <taxon>Kitasatosporales</taxon>
        <taxon>Streptomycetaceae</taxon>
        <taxon>Streptomyces</taxon>
    </lineage>
</organism>